<keyword evidence="6" id="KW-0479">Metal-binding</keyword>
<proteinExistence type="inferred from homology"/>
<evidence type="ECO:0000256" key="3">
    <source>
        <dbReference type="ARBA" id="ARBA00012206"/>
    </source>
</evidence>
<dbReference type="PIRSF" id="PIRSF010130">
    <property type="entry name" value="PduL"/>
    <property type="match status" value="1"/>
</dbReference>
<keyword evidence="8 10" id="KW-0012">Acyltransferase</keyword>
<protein>
    <recommendedName>
        <fullName evidence="4 10">Phosphate propanoyltransferase</fullName>
        <ecNumber evidence="3 10">2.3.1.222</ecNumber>
    </recommendedName>
</protein>
<dbReference type="RefSeq" id="WP_004608514.1">
    <property type="nucleotide sequence ID" value="NZ_AP024846.1"/>
</dbReference>
<dbReference type="EC" id="2.3.1.222" evidence="3 10"/>
<evidence type="ECO:0000256" key="6">
    <source>
        <dbReference type="ARBA" id="ARBA00022723"/>
    </source>
</evidence>
<evidence type="ECO:0000256" key="8">
    <source>
        <dbReference type="ARBA" id="ARBA00023315"/>
    </source>
</evidence>
<comment type="pathway">
    <text evidence="10">Polyol metabolism; 1,2-propanediol degradation.</text>
</comment>
<evidence type="ECO:0000256" key="2">
    <source>
        <dbReference type="ARBA" id="ARBA00007342"/>
    </source>
</evidence>
<comment type="cofactor">
    <cofactor evidence="1">
        <name>Zn(2+)</name>
        <dbReference type="ChEBI" id="CHEBI:29105"/>
    </cofactor>
</comment>
<dbReference type="GO" id="GO:0016747">
    <property type="term" value="F:acyltransferase activity, transferring groups other than amino-acyl groups"/>
    <property type="evidence" value="ECO:0007669"/>
    <property type="project" value="InterPro"/>
</dbReference>
<dbReference type="AlphaFoldDB" id="A0A844F2A7"/>
<evidence type="ECO:0000256" key="7">
    <source>
        <dbReference type="ARBA" id="ARBA00022833"/>
    </source>
</evidence>
<evidence type="ECO:0000256" key="1">
    <source>
        <dbReference type="ARBA" id="ARBA00001947"/>
    </source>
</evidence>
<comment type="catalytic activity">
    <reaction evidence="9 10">
        <text>propanoyl-CoA + phosphate = propanoyl phosphate + CoA</text>
        <dbReference type="Rhea" id="RHEA:28046"/>
        <dbReference type="ChEBI" id="CHEBI:43474"/>
        <dbReference type="ChEBI" id="CHEBI:57287"/>
        <dbReference type="ChEBI" id="CHEBI:57392"/>
        <dbReference type="ChEBI" id="CHEBI:58933"/>
        <dbReference type="EC" id="2.3.1.222"/>
    </reaction>
</comment>
<name>A0A844F2A7_CLOSV</name>
<evidence type="ECO:0000256" key="5">
    <source>
        <dbReference type="ARBA" id="ARBA00022679"/>
    </source>
</evidence>
<evidence type="ECO:0000313" key="12">
    <source>
        <dbReference type="Proteomes" id="UP000462363"/>
    </source>
</evidence>
<evidence type="ECO:0000313" key="11">
    <source>
        <dbReference type="EMBL" id="MSS39672.1"/>
    </source>
</evidence>
<sequence length="214" mass="23702">MGVAIPIETSARHIHMCRNDFEALFGEGSELTYKADLSQPGQFVAKERLSVRGPKGSFENVAILGPFRKETQLEISMTDSRKLGVPGIIRQSGDTKDTPGCTLMGPKGSIELDHGVIVAKRHIHMTPVQAVQMNVKDNDEVFVIMESYERSLIFADVIVRVSPQFALAMHVDTDEANAFANENHPTGVILKLFGGRTYNLQKWAEELQSGIHRL</sequence>
<dbReference type="Pfam" id="PF06130">
    <property type="entry name" value="PTAC"/>
    <property type="match status" value="1"/>
</dbReference>
<comment type="similarity">
    <text evidence="2 10">Belongs to the PduL family.</text>
</comment>
<dbReference type="PANTHER" id="PTHR39453">
    <property type="entry name" value="PHOSPHATE PROPANOYLTRANSFERASE"/>
    <property type="match status" value="1"/>
</dbReference>
<comment type="function">
    <text evidence="10">Involved in 1,2-propanediol (1,2-PD) degradation by catalyzing the conversion of propanoyl-CoA to propanoyl-phosphate.</text>
</comment>
<dbReference type="UniPathway" id="UPA00621"/>
<dbReference type="EMBL" id="VUMB01000007">
    <property type="protein sequence ID" value="MSS39672.1"/>
    <property type="molecule type" value="Genomic_DNA"/>
</dbReference>
<comment type="caution">
    <text evidence="11">The sequence shown here is derived from an EMBL/GenBank/DDBJ whole genome shotgun (WGS) entry which is preliminary data.</text>
</comment>
<dbReference type="GeneID" id="62695870"/>
<dbReference type="InterPro" id="IPR008300">
    <property type="entry name" value="PTAC"/>
</dbReference>
<evidence type="ECO:0000256" key="4">
    <source>
        <dbReference type="ARBA" id="ARBA00020837"/>
    </source>
</evidence>
<accession>A0A844F2A7</accession>
<dbReference type="Proteomes" id="UP000462363">
    <property type="component" value="Unassembled WGS sequence"/>
</dbReference>
<evidence type="ECO:0000256" key="9">
    <source>
        <dbReference type="ARBA" id="ARBA00047589"/>
    </source>
</evidence>
<gene>
    <name evidence="11" type="ORF">FYJ37_04715</name>
</gene>
<dbReference type="GO" id="GO:0051144">
    <property type="term" value="P:1,2-propanediol catabolic process"/>
    <property type="evidence" value="ECO:0007669"/>
    <property type="project" value="UniProtKB-UniPathway"/>
</dbReference>
<dbReference type="NCBIfam" id="NF011652">
    <property type="entry name" value="PRK15070.1"/>
    <property type="match status" value="1"/>
</dbReference>
<keyword evidence="5 10" id="KW-0808">Transferase</keyword>
<dbReference type="PANTHER" id="PTHR39453:SF1">
    <property type="entry name" value="PHOSPHATE PROPANOYLTRANSFERASE"/>
    <property type="match status" value="1"/>
</dbReference>
<keyword evidence="7" id="KW-0862">Zinc</keyword>
<organism evidence="11 12">
    <name type="scientific">Clostridium scindens (strain JCM 10418 / VPI 12708)</name>
    <dbReference type="NCBI Taxonomy" id="29347"/>
    <lineage>
        <taxon>Bacteria</taxon>
        <taxon>Bacillati</taxon>
        <taxon>Bacillota</taxon>
        <taxon>Clostridia</taxon>
        <taxon>Lachnospirales</taxon>
        <taxon>Lachnospiraceae</taxon>
    </lineage>
</organism>
<evidence type="ECO:0000256" key="10">
    <source>
        <dbReference type="PIRNR" id="PIRNR010130"/>
    </source>
</evidence>
<reference evidence="11 12" key="1">
    <citation type="submission" date="2019-08" db="EMBL/GenBank/DDBJ databases">
        <title>In-depth cultivation of the pig gut microbiome towards novel bacterial diversity and tailored functional studies.</title>
        <authorList>
            <person name="Wylensek D."/>
            <person name="Hitch T.C.A."/>
            <person name="Clavel T."/>
        </authorList>
    </citation>
    <scope>NUCLEOTIDE SEQUENCE [LARGE SCALE GENOMIC DNA]</scope>
    <source>
        <strain evidence="11 12">BL-389-WT-3D</strain>
    </source>
</reference>
<dbReference type="GO" id="GO:0046872">
    <property type="term" value="F:metal ion binding"/>
    <property type="evidence" value="ECO:0007669"/>
    <property type="project" value="UniProtKB-KW"/>
</dbReference>